<keyword evidence="1" id="KW-0732">Signal</keyword>
<proteinExistence type="predicted"/>
<reference evidence="3 4" key="1">
    <citation type="submission" date="2023-01" db="EMBL/GenBank/DDBJ databases">
        <title>Analysis of 21 Apiospora genomes using comparative genomics revels a genus with tremendous synthesis potential of carbohydrate active enzymes and secondary metabolites.</title>
        <authorList>
            <person name="Sorensen T."/>
        </authorList>
    </citation>
    <scope>NUCLEOTIDE SEQUENCE [LARGE SCALE GENOMIC DNA]</scope>
    <source>
        <strain evidence="3 4">CBS 24483</strain>
    </source>
</reference>
<dbReference type="Pfam" id="PF00264">
    <property type="entry name" value="Tyrosinase"/>
    <property type="match status" value="1"/>
</dbReference>
<keyword evidence="4" id="KW-1185">Reference proteome</keyword>
<dbReference type="RefSeq" id="XP_066704043.1">
    <property type="nucleotide sequence ID" value="XM_066838979.1"/>
</dbReference>
<dbReference type="Gene3D" id="1.10.1280.10">
    <property type="entry name" value="Di-copper center containing domain from catechol oxidase"/>
    <property type="match status" value="1"/>
</dbReference>
<dbReference type="InterPro" id="IPR002227">
    <property type="entry name" value="Tyrosinase_Cu-bd"/>
</dbReference>
<sequence length="135" mass="14609">MRLSLAALIALLATRVTGTPTVDQNKDADAIMGQIQSEAMEALVKAEKSSPRRQASECSVGKAHIRRALREECGYKGYQPYWNWFKDTEDLSKSPVFDGSPTSLGGDGDYFPHNGSMGGGNTIYFPSGKGGGYNR</sequence>
<evidence type="ECO:0000313" key="4">
    <source>
        <dbReference type="Proteomes" id="UP001391051"/>
    </source>
</evidence>
<dbReference type="Proteomes" id="UP001391051">
    <property type="component" value="Unassembled WGS sequence"/>
</dbReference>
<accession>A0ABR1QQL0</accession>
<gene>
    <name evidence="3" type="ORF">PG986_002757</name>
</gene>
<feature type="chain" id="PRO_5045477423" description="Tyrosinase copper-binding domain-containing protein" evidence="1">
    <location>
        <begin position="19"/>
        <end position="135"/>
    </location>
</feature>
<dbReference type="GeneID" id="92072041"/>
<evidence type="ECO:0000256" key="1">
    <source>
        <dbReference type="SAM" id="SignalP"/>
    </source>
</evidence>
<dbReference type="SUPFAM" id="SSF48056">
    <property type="entry name" value="Di-copper centre-containing domain"/>
    <property type="match status" value="1"/>
</dbReference>
<feature type="signal peptide" evidence="1">
    <location>
        <begin position="1"/>
        <end position="18"/>
    </location>
</feature>
<dbReference type="EMBL" id="JAQQWE010000002">
    <property type="protein sequence ID" value="KAK7961932.1"/>
    <property type="molecule type" value="Genomic_DNA"/>
</dbReference>
<protein>
    <recommendedName>
        <fullName evidence="2">Tyrosinase copper-binding domain-containing protein</fullName>
    </recommendedName>
</protein>
<comment type="caution">
    <text evidence="3">The sequence shown here is derived from an EMBL/GenBank/DDBJ whole genome shotgun (WGS) entry which is preliminary data.</text>
</comment>
<feature type="domain" description="Tyrosinase copper-binding" evidence="2">
    <location>
        <begin position="67"/>
        <end position="117"/>
    </location>
</feature>
<evidence type="ECO:0000313" key="3">
    <source>
        <dbReference type="EMBL" id="KAK7961932.1"/>
    </source>
</evidence>
<evidence type="ECO:0000259" key="2">
    <source>
        <dbReference type="Pfam" id="PF00264"/>
    </source>
</evidence>
<dbReference type="InterPro" id="IPR008922">
    <property type="entry name" value="Di-copper_centre_dom_sf"/>
</dbReference>
<name>A0ABR1QQL0_9PEZI</name>
<organism evidence="3 4">
    <name type="scientific">Apiospora aurea</name>
    <dbReference type="NCBI Taxonomy" id="335848"/>
    <lineage>
        <taxon>Eukaryota</taxon>
        <taxon>Fungi</taxon>
        <taxon>Dikarya</taxon>
        <taxon>Ascomycota</taxon>
        <taxon>Pezizomycotina</taxon>
        <taxon>Sordariomycetes</taxon>
        <taxon>Xylariomycetidae</taxon>
        <taxon>Amphisphaeriales</taxon>
        <taxon>Apiosporaceae</taxon>
        <taxon>Apiospora</taxon>
    </lineage>
</organism>